<evidence type="ECO:0000256" key="3">
    <source>
        <dbReference type="ARBA" id="ARBA00023125"/>
    </source>
</evidence>
<dbReference type="SUPFAM" id="SSF53850">
    <property type="entry name" value="Periplasmic binding protein-like II"/>
    <property type="match status" value="1"/>
</dbReference>
<comment type="caution">
    <text evidence="6">The sequence shown here is derived from an EMBL/GenBank/DDBJ whole genome shotgun (WGS) entry which is preliminary data.</text>
</comment>
<dbReference type="InterPro" id="IPR036390">
    <property type="entry name" value="WH_DNA-bd_sf"/>
</dbReference>
<dbReference type="Proteomes" id="UP000744980">
    <property type="component" value="Unassembled WGS sequence"/>
</dbReference>
<dbReference type="RefSeq" id="WP_025425289.1">
    <property type="nucleotide sequence ID" value="NZ_CP083370.1"/>
</dbReference>
<dbReference type="PRINTS" id="PR00039">
    <property type="entry name" value="HTHLYSR"/>
</dbReference>
<keyword evidence="3" id="KW-0238">DNA-binding</keyword>
<evidence type="ECO:0000256" key="2">
    <source>
        <dbReference type="ARBA" id="ARBA00023015"/>
    </source>
</evidence>
<evidence type="ECO:0000313" key="7">
    <source>
        <dbReference type="Proteomes" id="UP000744980"/>
    </source>
</evidence>
<reference evidence="6 7" key="1">
    <citation type="submission" date="2020-01" db="EMBL/GenBank/DDBJ databases">
        <title>Draft genome assembly of Ensifer adhaerens T173.</title>
        <authorList>
            <person name="Craig J.E."/>
            <person name="Stinchcombe J.R."/>
        </authorList>
    </citation>
    <scope>NUCLEOTIDE SEQUENCE [LARGE SCALE GENOMIC DNA]</scope>
    <source>
        <strain evidence="6 7">T173</strain>
    </source>
</reference>
<dbReference type="AlphaFoldDB" id="A0AAW4FV86"/>
<dbReference type="Gene3D" id="3.40.190.10">
    <property type="entry name" value="Periplasmic binding protein-like II"/>
    <property type="match status" value="2"/>
</dbReference>
<dbReference type="PANTHER" id="PTHR30537">
    <property type="entry name" value="HTH-TYPE TRANSCRIPTIONAL REGULATOR"/>
    <property type="match status" value="1"/>
</dbReference>
<name>A0AAW4FV86_9HYPH</name>
<keyword evidence="7" id="KW-1185">Reference proteome</keyword>
<evidence type="ECO:0000256" key="4">
    <source>
        <dbReference type="ARBA" id="ARBA00023163"/>
    </source>
</evidence>
<dbReference type="SUPFAM" id="SSF46785">
    <property type="entry name" value="Winged helix' DNA-binding domain"/>
    <property type="match status" value="1"/>
</dbReference>
<dbReference type="GO" id="GO:0006351">
    <property type="term" value="P:DNA-templated transcription"/>
    <property type="evidence" value="ECO:0007669"/>
    <property type="project" value="TreeGrafter"/>
</dbReference>
<keyword evidence="2" id="KW-0805">Transcription regulation</keyword>
<proteinExistence type="inferred from homology"/>
<evidence type="ECO:0000256" key="1">
    <source>
        <dbReference type="ARBA" id="ARBA00009437"/>
    </source>
</evidence>
<dbReference type="Pfam" id="PF03466">
    <property type="entry name" value="LysR_substrate"/>
    <property type="match status" value="1"/>
</dbReference>
<dbReference type="InterPro" id="IPR005119">
    <property type="entry name" value="LysR_subst-bd"/>
</dbReference>
<dbReference type="InterPro" id="IPR058163">
    <property type="entry name" value="LysR-type_TF_proteobact-type"/>
</dbReference>
<dbReference type="Pfam" id="PF00126">
    <property type="entry name" value="HTH_1"/>
    <property type="match status" value="1"/>
</dbReference>
<gene>
    <name evidence="6" type="ORF">GFB56_31935</name>
</gene>
<protein>
    <submittedName>
        <fullName evidence="6">LysR family transcriptional regulator</fullName>
    </submittedName>
</protein>
<dbReference type="InterPro" id="IPR000847">
    <property type="entry name" value="LysR_HTH_N"/>
</dbReference>
<dbReference type="InterPro" id="IPR036388">
    <property type="entry name" value="WH-like_DNA-bd_sf"/>
</dbReference>
<organism evidence="6 7">
    <name type="scientific">Ensifer canadensis</name>
    <dbReference type="NCBI Taxonomy" id="555315"/>
    <lineage>
        <taxon>Bacteria</taxon>
        <taxon>Pseudomonadati</taxon>
        <taxon>Pseudomonadota</taxon>
        <taxon>Alphaproteobacteria</taxon>
        <taxon>Hyphomicrobiales</taxon>
        <taxon>Rhizobiaceae</taxon>
        <taxon>Sinorhizobium/Ensifer group</taxon>
        <taxon>Ensifer</taxon>
    </lineage>
</organism>
<keyword evidence="4" id="KW-0804">Transcription</keyword>
<feature type="domain" description="HTH lysR-type" evidence="5">
    <location>
        <begin position="3"/>
        <end position="60"/>
    </location>
</feature>
<dbReference type="Gene3D" id="1.10.10.10">
    <property type="entry name" value="Winged helix-like DNA-binding domain superfamily/Winged helix DNA-binding domain"/>
    <property type="match status" value="1"/>
</dbReference>
<dbReference type="PROSITE" id="PS50931">
    <property type="entry name" value="HTH_LYSR"/>
    <property type="match status" value="1"/>
</dbReference>
<accession>A0AAW4FV86</accession>
<comment type="similarity">
    <text evidence="1">Belongs to the LysR transcriptional regulatory family.</text>
</comment>
<dbReference type="GO" id="GO:0003700">
    <property type="term" value="F:DNA-binding transcription factor activity"/>
    <property type="evidence" value="ECO:0007669"/>
    <property type="project" value="InterPro"/>
</dbReference>
<dbReference type="GO" id="GO:0043565">
    <property type="term" value="F:sequence-specific DNA binding"/>
    <property type="evidence" value="ECO:0007669"/>
    <property type="project" value="TreeGrafter"/>
</dbReference>
<dbReference type="PANTHER" id="PTHR30537:SF74">
    <property type="entry name" value="HTH-TYPE TRANSCRIPTIONAL REGULATOR TRPI"/>
    <property type="match status" value="1"/>
</dbReference>
<sequence>MLPPLGMLRAFEAAARLASFSRAADELHVTHAAVSHQIRLLEEWFGRPLFRREKRGVGLLPDAERLADALTSCFARIAIETEMLRANAKSSITVACIPSIATRWLIPALSDFLERHPDVDVKVIYAMAEQRLRETGCDVLITLGADLSVGTQCDRLFSRANRPVASPRYIERKGALDTPEAITTADLLHDETIARWQEWFATAGLPMARPPRRGPVFQDFNLLATAVIAGHGVALCPVEVFRREIEHGDLIVLSPIATLEDESYYLITKNLRSKPVAAFSTWFSSVVRI</sequence>
<evidence type="ECO:0000313" key="6">
    <source>
        <dbReference type="EMBL" id="MBM3095335.1"/>
    </source>
</evidence>
<evidence type="ECO:0000259" key="5">
    <source>
        <dbReference type="PROSITE" id="PS50931"/>
    </source>
</evidence>
<dbReference type="EMBL" id="WXFA01000043">
    <property type="protein sequence ID" value="MBM3095335.1"/>
    <property type="molecule type" value="Genomic_DNA"/>
</dbReference>